<feature type="non-terminal residue" evidence="1">
    <location>
        <position position="254"/>
    </location>
</feature>
<reference evidence="1" key="1">
    <citation type="journal article" date="2014" name="Front. Microbiol.">
        <title>High frequency of phylogenetically diverse reductive dehalogenase-homologous genes in deep subseafloor sedimentary metagenomes.</title>
        <authorList>
            <person name="Kawai M."/>
            <person name="Futagami T."/>
            <person name="Toyoda A."/>
            <person name="Takaki Y."/>
            <person name="Nishi S."/>
            <person name="Hori S."/>
            <person name="Arai W."/>
            <person name="Tsubouchi T."/>
            <person name="Morono Y."/>
            <person name="Uchiyama I."/>
            <person name="Ito T."/>
            <person name="Fujiyama A."/>
            <person name="Inagaki F."/>
            <person name="Takami H."/>
        </authorList>
    </citation>
    <scope>NUCLEOTIDE SEQUENCE</scope>
    <source>
        <strain evidence="1">Expedition CK06-06</strain>
    </source>
</reference>
<dbReference type="InterPro" id="IPR036188">
    <property type="entry name" value="FAD/NAD-bd_sf"/>
</dbReference>
<accession>X1U7P4</accession>
<proteinExistence type="predicted"/>
<sequence length="254" mass="28289">DEYCETEPFKVLQAFASWYSGAAAHYEGMAIPAMGGNIATTLYGASAPRGGMHDYFHAILRCALAHGAVVRTCCPVEEIIIRNGQAAGVRLRDNAAWGEKTIWADKAVVSAVDVRQTFNKLIGPQHMDHGLLQKVNDTSLKGGSIYVSHFLTRELLRLRPKFKEWGHLTGGYYPCDSREIYYDHVADVDGLKGDPTMPAQRVFWIAVPAARFPSTDPQCTIPNRYLISPFYVFVPPPEYHVDGPDAINKYKEKL</sequence>
<feature type="non-terminal residue" evidence="1">
    <location>
        <position position="1"/>
    </location>
</feature>
<gene>
    <name evidence="1" type="ORF">S12H4_45983</name>
</gene>
<comment type="caution">
    <text evidence="1">The sequence shown here is derived from an EMBL/GenBank/DDBJ whole genome shotgun (WGS) entry which is preliminary data.</text>
</comment>
<organism evidence="1">
    <name type="scientific">marine sediment metagenome</name>
    <dbReference type="NCBI Taxonomy" id="412755"/>
    <lineage>
        <taxon>unclassified sequences</taxon>
        <taxon>metagenomes</taxon>
        <taxon>ecological metagenomes</taxon>
    </lineage>
</organism>
<name>X1U7P4_9ZZZZ</name>
<dbReference type="EMBL" id="BARW01028488">
    <property type="protein sequence ID" value="GAJ13489.1"/>
    <property type="molecule type" value="Genomic_DNA"/>
</dbReference>
<evidence type="ECO:0000313" key="1">
    <source>
        <dbReference type="EMBL" id="GAJ13489.1"/>
    </source>
</evidence>
<dbReference type="AlphaFoldDB" id="X1U7P4"/>
<protein>
    <submittedName>
        <fullName evidence="1">Uncharacterized protein</fullName>
    </submittedName>
</protein>
<dbReference type="Gene3D" id="3.50.50.60">
    <property type="entry name" value="FAD/NAD(P)-binding domain"/>
    <property type="match status" value="1"/>
</dbReference>
<dbReference type="SUPFAM" id="SSF51905">
    <property type="entry name" value="FAD/NAD(P)-binding domain"/>
    <property type="match status" value="1"/>
</dbReference>